<comment type="similarity">
    <text evidence="1">Belongs to the peptidase C40 family.</text>
</comment>
<dbReference type="PANTHER" id="PTHR47359:SF3">
    <property type="entry name" value="NLP_P60 DOMAIN-CONTAINING PROTEIN-RELATED"/>
    <property type="match status" value="1"/>
</dbReference>
<keyword evidence="8" id="KW-1185">Reference proteome</keyword>
<dbReference type="RefSeq" id="WP_343877456.1">
    <property type="nucleotide sequence ID" value="NZ_BAAAIJ010000005.1"/>
</dbReference>
<keyword evidence="3" id="KW-0378">Hydrolase</keyword>
<evidence type="ECO:0000256" key="2">
    <source>
        <dbReference type="ARBA" id="ARBA00022670"/>
    </source>
</evidence>
<keyword evidence="2" id="KW-0645">Protease</keyword>
<dbReference type="Gene3D" id="3.90.1720.10">
    <property type="entry name" value="endopeptidase domain like (from Nostoc punctiforme)"/>
    <property type="match status" value="1"/>
</dbReference>
<keyword evidence="4" id="KW-0788">Thiol protease</keyword>
<dbReference type="Proteomes" id="UP001597307">
    <property type="component" value="Unassembled WGS sequence"/>
</dbReference>
<dbReference type="PANTHER" id="PTHR47359">
    <property type="entry name" value="PEPTIDOGLYCAN DL-ENDOPEPTIDASE CWLO"/>
    <property type="match status" value="1"/>
</dbReference>
<protein>
    <submittedName>
        <fullName evidence="7">C40 family peptidase</fullName>
    </submittedName>
</protein>
<dbReference type="EMBL" id="JBHUGA010000008">
    <property type="protein sequence ID" value="MFD1845695.1"/>
    <property type="molecule type" value="Genomic_DNA"/>
</dbReference>
<evidence type="ECO:0000256" key="5">
    <source>
        <dbReference type="SAM" id="MobiDB-lite"/>
    </source>
</evidence>
<comment type="caution">
    <text evidence="7">The sequence shown here is derived from an EMBL/GenBank/DDBJ whole genome shotgun (WGS) entry which is preliminary data.</text>
</comment>
<reference evidence="8" key="1">
    <citation type="journal article" date="2019" name="Int. J. Syst. Evol. Microbiol.">
        <title>The Global Catalogue of Microorganisms (GCM) 10K type strain sequencing project: providing services to taxonomists for standard genome sequencing and annotation.</title>
        <authorList>
            <consortium name="The Broad Institute Genomics Platform"/>
            <consortium name="The Broad Institute Genome Sequencing Center for Infectious Disease"/>
            <person name="Wu L."/>
            <person name="Ma J."/>
        </authorList>
    </citation>
    <scope>NUCLEOTIDE SEQUENCE [LARGE SCALE GENOMIC DNA]</scope>
    <source>
        <strain evidence="8">JCM 11496</strain>
    </source>
</reference>
<evidence type="ECO:0000313" key="8">
    <source>
        <dbReference type="Proteomes" id="UP001597307"/>
    </source>
</evidence>
<proteinExistence type="inferred from homology"/>
<gene>
    <name evidence="7" type="ORF">ACFSFX_03680</name>
</gene>
<feature type="region of interest" description="Disordered" evidence="5">
    <location>
        <begin position="18"/>
        <end position="46"/>
    </location>
</feature>
<dbReference type="SUPFAM" id="SSF54001">
    <property type="entry name" value="Cysteine proteinases"/>
    <property type="match status" value="1"/>
</dbReference>
<feature type="domain" description="NlpC/P60" evidence="6">
    <location>
        <begin position="88"/>
        <end position="205"/>
    </location>
</feature>
<evidence type="ECO:0000256" key="3">
    <source>
        <dbReference type="ARBA" id="ARBA00022801"/>
    </source>
</evidence>
<dbReference type="InterPro" id="IPR051794">
    <property type="entry name" value="PG_Endopeptidase_C40"/>
</dbReference>
<dbReference type="InterPro" id="IPR000064">
    <property type="entry name" value="NLP_P60_dom"/>
</dbReference>
<sequence>MTLVDTVGRIQQIQSTLTRLSTPVTAPATATPATTSTASASTGSDGPSRAFADALAAAAAGAAPSSAAPAVAQTAAAAAPARPMATGEATSADVVAAANKYVGVPYVWGGTDPAVGMDCSGFTQRVYRDLGIELPRVTWDQMKMGTEVASLAQAQPGDLLFSLDGGHVSIYLGNNKVIDAPQPGKTITVRDAWENDGNIDAIRRIVPTDATGTPESVPPADGAALADLVAAAQAAFISGRP</sequence>
<dbReference type="PROSITE" id="PS51935">
    <property type="entry name" value="NLPC_P60"/>
    <property type="match status" value="1"/>
</dbReference>
<accession>A0ABW4Q548</accession>
<feature type="compositionally biased region" description="Low complexity" evidence="5">
    <location>
        <begin position="21"/>
        <end position="46"/>
    </location>
</feature>
<organism evidence="7 8">
    <name type="scientific">Arthrobacter flavus</name>
    <dbReference type="NCBI Taxonomy" id="95172"/>
    <lineage>
        <taxon>Bacteria</taxon>
        <taxon>Bacillati</taxon>
        <taxon>Actinomycetota</taxon>
        <taxon>Actinomycetes</taxon>
        <taxon>Micrococcales</taxon>
        <taxon>Micrococcaceae</taxon>
        <taxon>Arthrobacter</taxon>
    </lineage>
</organism>
<dbReference type="InterPro" id="IPR038765">
    <property type="entry name" value="Papain-like_cys_pep_sf"/>
</dbReference>
<evidence type="ECO:0000256" key="1">
    <source>
        <dbReference type="ARBA" id="ARBA00007074"/>
    </source>
</evidence>
<evidence type="ECO:0000256" key="4">
    <source>
        <dbReference type="ARBA" id="ARBA00022807"/>
    </source>
</evidence>
<dbReference type="Pfam" id="PF00877">
    <property type="entry name" value="NLPC_P60"/>
    <property type="match status" value="1"/>
</dbReference>
<evidence type="ECO:0000313" key="7">
    <source>
        <dbReference type="EMBL" id="MFD1845695.1"/>
    </source>
</evidence>
<name>A0ABW4Q548_9MICC</name>
<evidence type="ECO:0000259" key="6">
    <source>
        <dbReference type="PROSITE" id="PS51935"/>
    </source>
</evidence>